<protein>
    <recommendedName>
        <fullName evidence="2">Cohesin domain-containing protein</fullName>
    </recommendedName>
</protein>
<keyword evidence="1" id="KW-0812">Transmembrane</keyword>
<dbReference type="Gene3D" id="2.60.40.680">
    <property type="match status" value="1"/>
</dbReference>
<dbReference type="InterPro" id="IPR002102">
    <property type="entry name" value="Cohesin_dom"/>
</dbReference>
<dbReference type="InterPro" id="IPR008965">
    <property type="entry name" value="CBM2/CBM3_carb-bd_dom_sf"/>
</dbReference>
<dbReference type="EMBL" id="MHMV01000003">
    <property type="protein sequence ID" value="OGZ35095.1"/>
    <property type="molecule type" value="Genomic_DNA"/>
</dbReference>
<evidence type="ECO:0000259" key="2">
    <source>
        <dbReference type="Pfam" id="PF00963"/>
    </source>
</evidence>
<keyword evidence="1" id="KW-1133">Transmembrane helix</keyword>
<dbReference type="AlphaFoldDB" id="A0A1G2FAK6"/>
<dbReference type="Pfam" id="PF00963">
    <property type="entry name" value="Cohesin"/>
    <property type="match status" value="1"/>
</dbReference>
<evidence type="ECO:0000313" key="3">
    <source>
        <dbReference type="EMBL" id="OGZ35095.1"/>
    </source>
</evidence>
<accession>A0A1G2FAK6</accession>
<reference evidence="3 4" key="1">
    <citation type="journal article" date="2016" name="Nat. Commun.">
        <title>Thousands of microbial genomes shed light on interconnected biogeochemical processes in an aquifer system.</title>
        <authorList>
            <person name="Anantharaman K."/>
            <person name="Brown C.T."/>
            <person name="Hug L.A."/>
            <person name="Sharon I."/>
            <person name="Castelle C.J."/>
            <person name="Probst A.J."/>
            <person name="Thomas B.C."/>
            <person name="Singh A."/>
            <person name="Wilkins M.J."/>
            <person name="Karaoz U."/>
            <person name="Brodie E.L."/>
            <person name="Williams K.H."/>
            <person name="Hubbard S.S."/>
            <person name="Banfield J.F."/>
        </authorList>
    </citation>
    <scope>NUCLEOTIDE SEQUENCE [LARGE SCALE GENOMIC DNA]</scope>
</reference>
<evidence type="ECO:0000313" key="4">
    <source>
        <dbReference type="Proteomes" id="UP000177725"/>
    </source>
</evidence>
<gene>
    <name evidence="3" type="ORF">A2174_00415</name>
</gene>
<name>A0A1G2FAK6_9BACT</name>
<proteinExistence type="predicted"/>
<dbReference type="GO" id="GO:0030246">
    <property type="term" value="F:carbohydrate binding"/>
    <property type="evidence" value="ECO:0007669"/>
    <property type="project" value="InterPro"/>
</dbReference>
<dbReference type="SUPFAM" id="SSF49384">
    <property type="entry name" value="Carbohydrate-binding domain"/>
    <property type="match status" value="1"/>
</dbReference>
<keyword evidence="1" id="KW-0472">Membrane</keyword>
<organism evidence="3 4">
    <name type="scientific">Candidatus Portnoybacteria bacterium RBG_13_41_18</name>
    <dbReference type="NCBI Taxonomy" id="1801991"/>
    <lineage>
        <taxon>Bacteria</taxon>
        <taxon>Candidatus Portnoyibacteriota</taxon>
    </lineage>
</organism>
<evidence type="ECO:0000256" key="1">
    <source>
        <dbReference type="SAM" id="Phobius"/>
    </source>
</evidence>
<comment type="caution">
    <text evidence="3">The sequence shown here is derived from an EMBL/GenBank/DDBJ whole genome shotgun (WGS) entry which is preliminary data.</text>
</comment>
<feature type="transmembrane region" description="Helical" evidence="1">
    <location>
        <begin position="29"/>
        <end position="52"/>
    </location>
</feature>
<sequence length="221" mass="24686">MENTKEVLNGNGNVAANIKIARLKTKVSFLRAVVYIILATLVLFTCLVVFWIHNYYYFTSPFETYYSKPPGRIVAYLYLSPQRGNYQVGEEFQIDVLINTAGSNVVASAAYISYDKKKTEALSIDVTGSAFNMVAEKEIIAEDGKIKITLGKPTPGIVTFRGNNVRMATVRFRALEKTSPVVDNIYFDFTKGSSNFSTVILDDKRGTNILDDTRGSKIFIE</sequence>
<dbReference type="Proteomes" id="UP000177725">
    <property type="component" value="Unassembled WGS sequence"/>
</dbReference>
<dbReference type="GO" id="GO:0000272">
    <property type="term" value="P:polysaccharide catabolic process"/>
    <property type="evidence" value="ECO:0007669"/>
    <property type="project" value="InterPro"/>
</dbReference>
<feature type="domain" description="Cohesin" evidence="2">
    <location>
        <begin position="87"/>
        <end position="187"/>
    </location>
</feature>